<evidence type="ECO:0000256" key="7">
    <source>
        <dbReference type="HAMAP-Rule" id="MF_01331"/>
    </source>
</evidence>
<dbReference type="GO" id="GO:0019843">
    <property type="term" value="F:rRNA binding"/>
    <property type="evidence" value="ECO:0007669"/>
    <property type="project" value="UniProtKB-UniRule"/>
</dbReference>
<dbReference type="InterPro" id="IPR001063">
    <property type="entry name" value="Ribosomal_uL22"/>
</dbReference>
<dbReference type="GO" id="GO:0022625">
    <property type="term" value="C:cytosolic large ribosomal subunit"/>
    <property type="evidence" value="ECO:0007669"/>
    <property type="project" value="TreeGrafter"/>
</dbReference>
<dbReference type="AlphaFoldDB" id="F4MME3"/>
<evidence type="ECO:0000256" key="3">
    <source>
        <dbReference type="ARBA" id="ARBA00022884"/>
    </source>
</evidence>
<dbReference type="InterPro" id="IPR047867">
    <property type="entry name" value="Ribosomal_uL22_bac/org-type"/>
</dbReference>
<evidence type="ECO:0000256" key="9">
    <source>
        <dbReference type="RuleBase" id="RU004006"/>
    </source>
</evidence>
<gene>
    <name evidence="7" type="primary">rplV</name>
    <name evidence="12" type="ORF">S3_972_0019</name>
</gene>
<keyword evidence="4 7" id="KW-0689">Ribosomal protein</keyword>
<evidence type="ECO:0000256" key="11">
    <source>
        <dbReference type="SAM" id="MobiDB-lite"/>
    </source>
</evidence>
<reference evidence="12" key="2">
    <citation type="journal article" date="2012" name="Environ. Microbiol.">
        <title>Genomic content of uncultured Bacteroidetes from contrasting oceanic provinces in the North Atlantic Ocean.</title>
        <authorList>
            <person name="Gomez-Pereira P.R."/>
            <person name="Schuler M."/>
            <person name="Fuchs B.M."/>
            <person name="Bennke C."/>
            <person name="Teeling H."/>
            <person name="Waldmann J."/>
            <person name="Richter M."/>
            <person name="Barbe V."/>
            <person name="Bataille E."/>
            <person name="Glockner F.O."/>
            <person name="Amann R."/>
        </authorList>
    </citation>
    <scope>NUCLEOTIDE SEQUENCE</scope>
</reference>
<keyword evidence="2 7" id="KW-0699">rRNA-binding</keyword>
<dbReference type="InterPro" id="IPR036394">
    <property type="entry name" value="Ribosomal_uL22_sf"/>
</dbReference>
<feature type="compositionally biased region" description="Basic residues" evidence="11">
    <location>
        <begin position="96"/>
        <end position="105"/>
    </location>
</feature>
<dbReference type="InterPro" id="IPR005727">
    <property type="entry name" value="Ribosomal_uL22_bac/chlpt-type"/>
</dbReference>
<evidence type="ECO:0000313" key="12">
    <source>
        <dbReference type="EMBL" id="CBL87306.1"/>
    </source>
</evidence>
<feature type="region of interest" description="Disordered" evidence="11">
    <location>
        <begin position="87"/>
        <end position="108"/>
    </location>
</feature>
<comment type="function">
    <text evidence="7 10">This protein binds specifically to 23S rRNA; its binding is stimulated by other ribosomal proteins, e.g., L4, L17, and L20. It is important during the early stages of 50S assembly. It makes multiple contacts with different domains of the 23S rRNA in the assembled 50S subunit and ribosome.</text>
</comment>
<comment type="subunit">
    <text evidence="7 9">Part of the 50S ribosomal subunit.</text>
</comment>
<evidence type="ECO:0000256" key="10">
    <source>
        <dbReference type="RuleBase" id="RU004008"/>
    </source>
</evidence>
<evidence type="ECO:0000256" key="4">
    <source>
        <dbReference type="ARBA" id="ARBA00022980"/>
    </source>
</evidence>
<dbReference type="PANTHER" id="PTHR13501">
    <property type="entry name" value="CHLOROPLAST 50S RIBOSOMAL PROTEIN L22-RELATED"/>
    <property type="match status" value="1"/>
</dbReference>
<evidence type="ECO:0000256" key="8">
    <source>
        <dbReference type="RuleBase" id="RU004005"/>
    </source>
</evidence>
<dbReference type="Gene3D" id="3.90.470.10">
    <property type="entry name" value="Ribosomal protein L22/L17"/>
    <property type="match status" value="1"/>
</dbReference>
<dbReference type="CDD" id="cd00336">
    <property type="entry name" value="Ribosomal_L22"/>
    <property type="match status" value="1"/>
</dbReference>
<reference evidence="12" key="1">
    <citation type="submission" date="2010-05" db="EMBL/GenBank/DDBJ databases">
        <authorList>
            <person name="Genoscope - CEA"/>
        </authorList>
    </citation>
    <scope>NUCLEOTIDE SEQUENCE</scope>
</reference>
<dbReference type="SUPFAM" id="SSF54843">
    <property type="entry name" value="Ribosomal protein L22"/>
    <property type="match status" value="1"/>
</dbReference>
<dbReference type="HAMAP" id="MF_01331_B">
    <property type="entry name" value="Ribosomal_uL22_B"/>
    <property type="match status" value="1"/>
</dbReference>
<evidence type="ECO:0000256" key="5">
    <source>
        <dbReference type="ARBA" id="ARBA00023274"/>
    </source>
</evidence>
<keyword evidence="5 7" id="KW-0687">Ribonucleoprotein</keyword>
<dbReference type="EMBL" id="FQ032816">
    <property type="protein sequence ID" value="CBL87306.1"/>
    <property type="molecule type" value="Genomic_DNA"/>
</dbReference>
<proteinExistence type="inferred from homology"/>
<sequence>MEAIAKLNNCPMSPRKMRLVVDQIRGQRVEVALNTLKYSQKRIYAEKVEKLLKSAIANWQEVNDVRVDEETGLIVKEVSVDGGRMLKRIQPAPQGRAHRIRKRSNHITLKVDTLGSSKSNEESKSEE</sequence>
<keyword evidence="3 7" id="KW-0694">RNA-binding</keyword>
<dbReference type="PANTHER" id="PTHR13501:SF8">
    <property type="entry name" value="LARGE RIBOSOMAL SUBUNIT PROTEIN UL22M"/>
    <property type="match status" value="1"/>
</dbReference>
<comment type="similarity">
    <text evidence="1 7 8">Belongs to the universal ribosomal protein uL22 family.</text>
</comment>
<dbReference type="NCBIfam" id="TIGR01044">
    <property type="entry name" value="rplV_bact"/>
    <property type="match status" value="1"/>
</dbReference>
<evidence type="ECO:0000256" key="6">
    <source>
        <dbReference type="ARBA" id="ARBA00035207"/>
    </source>
</evidence>
<accession>F4MME3</accession>
<dbReference type="GO" id="GO:0006412">
    <property type="term" value="P:translation"/>
    <property type="evidence" value="ECO:0007669"/>
    <property type="project" value="UniProtKB-UniRule"/>
</dbReference>
<evidence type="ECO:0000256" key="2">
    <source>
        <dbReference type="ARBA" id="ARBA00022730"/>
    </source>
</evidence>
<dbReference type="GO" id="GO:0003735">
    <property type="term" value="F:structural constituent of ribosome"/>
    <property type="evidence" value="ECO:0007669"/>
    <property type="project" value="InterPro"/>
</dbReference>
<organism evidence="12">
    <name type="scientific">uncultured Sphingobacteriia bacterium</name>
    <dbReference type="NCBI Taxonomy" id="246143"/>
    <lineage>
        <taxon>Bacteria</taxon>
        <taxon>Pseudomonadati</taxon>
        <taxon>Bacteroidota</taxon>
        <taxon>Sphingobacteriia</taxon>
        <taxon>environmental samples</taxon>
    </lineage>
</organism>
<protein>
    <recommendedName>
        <fullName evidence="6 7">Large ribosomal subunit protein uL22</fullName>
    </recommendedName>
</protein>
<dbReference type="Pfam" id="PF00237">
    <property type="entry name" value="Ribosomal_L22"/>
    <property type="match status" value="1"/>
</dbReference>
<evidence type="ECO:0000256" key="1">
    <source>
        <dbReference type="ARBA" id="ARBA00009451"/>
    </source>
</evidence>
<name>F4MME3_9BACT</name>
<comment type="function">
    <text evidence="7">The globular domain of the protein is located near the polypeptide exit tunnel on the outside of the subunit, while an extended beta-hairpin is found that lines the wall of the exit tunnel in the center of the 70S ribosome.</text>
</comment>